<gene>
    <name evidence="2" type="ORF">PCOR1329_LOCUS27123</name>
</gene>
<proteinExistence type="predicted"/>
<feature type="region of interest" description="Disordered" evidence="1">
    <location>
        <begin position="272"/>
        <end position="356"/>
    </location>
</feature>
<feature type="compositionally biased region" description="Polar residues" evidence="1">
    <location>
        <begin position="277"/>
        <end position="303"/>
    </location>
</feature>
<name>A0ABN9S864_9DINO</name>
<comment type="caution">
    <text evidence="2">The sequence shown here is derived from an EMBL/GenBank/DDBJ whole genome shotgun (WGS) entry which is preliminary data.</text>
</comment>
<organism evidence="2 3">
    <name type="scientific">Prorocentrum cordatum</name>
    <dbReference type="NCBI Taxonomy" id="2364126"/>
    <lineage>
        <taxon>Eukaryota</taxon>
        <taxon>Sar</taxon>
        <taxon>Alveolata</taxon>
        <taxon>Dinophyceae</taxon>
        <taxon>Prorocentrales</taxon>
        <taxon>Prorocentraceae</taxon>
        <taxon>Prorocentrum</taxon>
    </lineage>
</organism>
<sequence length="356" mass="37628">MLGTPRESEGDLPRRRQTSQDLAVARLLPDGGPARAVAATATLHFSFLMEARRRRARLAEGLLQRARHLPRPAAQGPRWRQERGQGVRLVGAVAHLRFRGAGQGAPRRARPAGRGGAAEEGHAAAVDTVDAEQANARQGLGARERSSQLATYLSTVLAGAEAQAAAEPSRFNDVADVSSAIPSFFGLQDKSGSQSDTGGMTFRRAWSYPDGAEERATALVYPMCRGAYIWNHNFHAASSDSKISKIDNAETLGDIAATRGELRGAVLRGVQPPAANGVSSPASPWTSSQRQSLQRGYSPTSPGSSPEASRLPSPLPSPAVPPAGRGAARARAAARRTRSPAPARSTPTALCCGRWR</sequence>
<dbReference type="Proteomes" id="UP001189429">
    <property type="component" value="Unassembled WGS sequence"/>
</dbReference>
<dbReference type="EMBL" id="CAUYUJ010009779">
    <property type="protein sequence ID" value="CAK0827627.1"/>
    <property type="molecule type" value="Genomic_DNA"/>
</dbReference>
<evidence type="ECO:0000256" key="1">
    <source>
        <dbReference type="SAM" id="MobiDB-lite"/>
    </source>
</evidence>
<keyword evidence="3" id="KW-1185">Reference proteome</keyword>
<evidence type="ECO:0000313" key="3">
    <source>
        <dbReference type="Proteomes" id="UP001189429"/>
    </source>
</evidence>
<feature type="region of interest" description="Disordered" evidence="1">
    <location>
        <begin position="101"/>
        <end position="124"/>
    </location>
</feature>
<feature type="compositionally biased region" description="Low complexity" evidence="1">
    <location>
        <begin position="339"/>
        <end position="349"/>
    </location>
</feature>
<protein>
    <submittedName>
        <fullName evidence="2">Uncharacterized protein</fullName>
    </submittedName>
</protein>
<accession>A0ABN9S864</accession>
<feature type="compositionally biased region" description="Low complexity" evidence="1">
    <location>
        <begin position="322"/>
        <end position="331"/>
    </location>
</feature>
<evidence type="ECO:0000313" key="2">
    <source>
        <dbReference type="EMBL" id="CAK0827627.1"/>
    </source>
</evidence>
<reference evidence="2" key="1">
    <citation type="submission" date="2023-10" db="EMBL/GenBank/DDBJ databases">
        <authorList>
            <person name="Chen Y."/>
            <person name="Shah S."/>
            <person name="Dougan E. K."/>
            <person name="Thang M."/>
            <person name="Chan C."/>
        </authorList>
    </citation>
    <scope>NUCLEOTIDE SEQUENCE [LARGE SCALE GENOMIC DNA]</scope>
</reference>